<reference evidence="3 4" key="1">
    <citation type="submission" date="2018-06" db="EMBL/GenBank/DDBJ databases">
        <authorList>
            <consortium name="Pathogen Informatics"/>
            <person name="Doyle S."/>
        </authorList>
    </citation>
    <scope>NUCLEOTIDE SEQUENCE [LARGE SCALE GENOMIC DNA]</scope>
    <source>
        <strain evidence="3 4">NCTC9828</strain>
    </source>
</reference>
<dbReference type="InterPro" id="IPR002104">
    <property type="entry name" value="Integrase_catalytic"/>
</dbReference>
<dbReference type="Pfam" id="PF00589">
    <property type="entry name" value="Phage_integrase"/>
    <property type="match status" value="1"/>
</dbReference>
<dbReference type="InterPro" id="IPR011010">
    <property type="entry name" value="DNA_brk_join_enz"/>
</dbReference>
<sequence>MKSIEDYKKLLQYLNRIADYSDSIIPFFLFTMLQTGFRFDEAMAITWQDIDFEANAIYTYRRFSSVKKQFTKPKTRTSIRKVPMTNDLKQLLFKLKSQEEKC</sequence>
<evidence type="ECO:0000256" key="1">
    <source>
        <dbReference type="ARBA" id="ARBA00023172"/>
    </source>
</evidence>
<dbReference type="RefSeq" id="WP_192943249.1">
    <property type="nucleotide sequence ID" value="NZ_JACZIC010000009.1"/>
</dbReference>
<dbReference type="Proteomes" id="UP000255140">
    <property type="component" value="Unassembled WGS sequence"/>
</dbReference>
<dbReference type="GO" id="GO:0015074">
    <property type="term" value="P:DNA integration"/>
    <property type="evidence" value="ECO:0007669"/>
    <property type="project" value="InterPro"/>
</dbReference>
<dbReference type="AlphaFoldDB" id="A0AB74H3P0"/>
<name>A0AB74H3P0_STRAG</name>
<dbReference type="SUPFAM" id="SSF56349">
    <property type="entry name" value="DNA breaking-rejoining enzymes"/>
    <property type="match status" value="1"/>
</dbReference>
<protein>
    <submittedName>
        <fullName evidence="3">Tyrosine recombinase XerC</fullName>
    </submittedName>
</protein>
<dbReference type="GO" id="GO:0003677">
    <property type="term" value="F:DNA binding"/>
    <property type="evidence" value="ECO:0007669"/>
    <property type="project" value="InterPro"/>
</dbReference>
<organism evidence="3 4">
    <name type="scientific">Streptococcus agalactiae</name>
    <dbReference type="NCBI Taxonomy" id="1311"/>
    <lineage>
        <taxon>Bacteria</taxon>
        <taxon>Bacillati</taxon>
        <taxon>Bacillota</taxon>
        <taxon>Bacilli</taxon>
        <taxon>Lactobacillales</taxon>
        <taxon>Streptococcaceae</taxon>
        <taxon>Streptococcus</taxon>
    </lineage>
</organism>
<keyword evidence="1" id="KW-0233">DNA recombination</keyword>
<evidence type="ECO:0000259" key="2">
    <source>
        <dbReference type="PROSITE" id="PS51898"/>
    </source>
</evidence>
<proteinExistence type="predicted"/>
<gene>
    <name evidence="3" type="primary">int_2</name>
    <name evidence="3" type="ORF">NCTC9828_00443</name>
</gene>
<dbReference type="PROSITE" id="PS51898">
    <property type="entry name" value="TYR_RECOMBINASE"/>
    <property type="match status" value="1"/>
</dbReference>
<feature type="domain" description="Tyr recombinase" evidence="2">
    <location>
        <begin position="1"/>
        <end position="102"/>
    </location>
</feature>
<dbReference type="InterPro" id="IPR013762">
    <property type="entry name" value="Integrase-like_cat_sf"/>
</dbReference>
<comment type="caution">
    <text evidence="3">The sequence shown here is derived from an EMBL/GenBank/DDBJ whole genome shotgun (WGS) entry which is preliminary data.</text>
</comment>
<accession>A0AB74H3P0</accession>
<evidence type="ECO:0000313" key="4">
    <source>
        <dbReference type="Proteomes" id="UP000255140"/>
    </source>
</evidence>
<evidence type="ECO:0000313" key="3">
    <source>
        <dbReference type="EMBL" id="SUN27656.1"/>
    </source>
</evidence>
<dbReference type="EMBL" id="UHEW01000005">
    <property type="protein sequence ID" value="SUN27656.1"/>
    <property type="molecule type" value="Genomic_DNA"/>
</dbReference>
<dbReference type="GO" id="GO:0006310">
    <property type="term" value="P:DNA recombination"/>
    <property type="evidence" value="ECO:0007669"/>
    <property type="project" value="UniProtKB-KW"/>
</dbReference>
<dbReference type="Gene3D" id="1.10.443.10">
    <property type="entry name" value="Intergrase catalytic core"/>
    <property type="match status" value="1"/>
</dbReference>